<evidence type="ECO:0000313" key="2">
    <source>
        <dbReference type="EMBL" id="THU94419.1"/>
    </source>
</evidence>
<proteinExistence type="predicted"/>
<dbReference type="Proteomes" id="UP000297245">
    <property type="component" value="Unassembled WGS sequence"/>
</dbReference>
<accession>A0A4S8LXL1</accession>
<evidence type="ECO:0000313" key="3">
    <source>
        <dbReference type="Proteomes" id="UP000297245"/>
    </source>
</evidence>
<dbReference type="EMBL" id="ML179224">
    <property type="protein sequence ID" value="THU94419.1"/>
    <property type="molecule type" value="Genomic_DNA"/>
</dbReference>
<feature type="signal peptide" evidence="1">
    <location>
        <begin position="1"/>
        <end position="21"/>
    </location>
</feature>
<dbReference type="OrthoDB" id="3265098at2759"/>
<organism evidence="2 3">
    <name type="scientific">Dendrothele bispora (strain CBS 962.96)</name>
    <dbReference type="NCBI Taxonomy" id="1314807"/>
    <lineage>
        <taxon>Eukaryota</taxon>
        <taxon>Fungi</taxon>
        <taxon>Dikarya</taxon>
        <taxon>Basidiomycota</taxon>
        <taxon>Agaricomycotina</taxon>
        <taxon>Agaricomycetes</taxon>
        <taxon>Agaricomycetidae</taxon>
        <taxon>Agaricales</taxon>
        <taxon>Agaricales incertae sedis</taxon>
        <taxon>Dendrothele</taxon>
    </lineage>
</organism>
<feature type="chain" id="PRO_5020217497" evidence="1">
    <location>
        <begin position="22"/>
        <end position="231"/>
    </location>
</feature>
<keyword evidence="1" id="KW-0732">Signal</keyword>
<gene>
    <name evidence="2" type="ORF">K435DRAFT_839864</name>
</gene>
<reference evidence="2 3" key="1">
    <citation type="journal article" date="2019" name="Nat. Ecol. Evol.">
        <title>Megaphylogeny resolves global patterns of mushroom evolution.</title>
        <authorList>
            <person name="Varga T."/>
            <person name="Krizsan K."/>
            <person name="Foldi C."/>
            <person name="Dima B."/>
            <person name="Sanchez-Garcia M."/>
            <person name="Sanchez-Ramirez S."/>
            <person name="Szollosi G.J."/>
            <person name="Szarkandi J.G."/>
            <person name="Papp V."/>
            <person name="Albert L."/>
            <person name="Andreopoulos W."/>
            <person name="Angelini C."/>
            <person name="Antonin V."/>
            <person name="Barry K.W."/>
            <person name="Bougher N.L."/>
            <person name="Buchanan P."/>
            <person name="Buyck B."/>
            <person name="Bense V."/>
            <person name="Catcheside P."/>
            <person name="Chovatia M."/>
            <person name="Cooper J."/>
            <person name="Damon W."/>
            <person name="Desjardin D."/>
            <person name="Finy P."/>
            <person name="Geml J."/>
            <person name="Haridas S."/>
            <person name="Hughes K."/>
            <person name="Justo A."/>
            <person name="Karasinski D."/>
            <person name="Kautmanova I."/>
            <person name="Kiss B."/>
            <person name="Kocsube S."/>
            <person name="Kotiranta H."/>
            <person name="LaButti K.M."/>
            <person name="Lechner B.E."/>
            <person name="Liimatainen K."/>
            <person name="Lipzen A."/>
            <person name="Lukacs Z."/>
            <person name="Mihaltcheva S."/>
            <person name="Morgado L.N."/>
            <person name="Niskanen T."/>
            <person name="Noordeloos M.E."/>
            <person name="Ohm R.A."/>
            <person name="Ortiz-Santana B."/>
            <person name="Ovrebo C."/>
            <person name="Racz N."/>
            <person name="Riley R."/>
            <person name="Savchenko A."/>
            <person name="Shiryaev A."/>
            <person name="Soop K."/>
            <person name="Spirin V."/>
            <person name="Szebenyi C."/>
            <person name="Tomsovsky M."/>
            <person name="Tulloss R.E."/>
            <person name="Uehling J."/>
            <person name="Grigoriev I.V."/>
            <person name="Vagvolgyi C."/>
            <person name="Papp T."/>
            <person name="Martin F.M."/>
            <person name="Miettinen O."/>
            <person name="Hibbett D.S."/>
            <person name="Nagy L.G."/>
        </authorList>
    </citation>
    <scope>NUCLEOTIDE SEQUENCE [LARGE SCALE GENOMIC DNA]</scope>
    <source>
        <strain evidence="2 3">CBS 962.96</strain>
    </source>
</reference>
<dbReference type="AlphaFoldDB" id="A0A4S8LXL1"/>
<sequence length="231" mass="24511">MLNFTPFLLILVLDVIPSILCASFPPFSLVAPENNSTLPRNSTIDIGYTENHQAIDNLNLSASIVVTYPNTTTSPVWLEGPLFVTVDNHTTEGICGGTANTSTSFRTNQSGMYIVTWNLTYSTSPQNVTDSGSCGPGPFTFESFVFNQTYHVPEPRFEGSVDPTVATPFTTITSASILTDIFATTTSGSSPSGSPGSGDGDTGNAGRALLGRSWGCNFLTLLMFSVLVQVA</sequence>
<protein>
    <submittedName>
        <fullName evidence="2">Uncharacterized protein</fullName>
    </submittedName>
</protein>
<evidence type="ECO:0000256" key="1">
    <source>
        <dbReference type="SAM" id="SignalP"/>
    </source>
</evidence>
<keyword evidence="3" id="KW-1185">Reference proteome</keyword>
<name>A0A4S8LXL1_DENBC</name>